<gene>
    <name evidence="2" type="ORF">CBF53_01205</name>
    <name evidence="3" type="ORF">CBF70_02050</name>
</gene>
<organism evidence="3 4">
    <name type="scientific">Lactobacillus taiwanensis</name>
    <dbReference type="NCBI Taxonomy" id="508451"/>
    <lineage>
        <taxon>Bacteria</taxon>
        <taxon>Bacillati</taxon>
        <taxon>Bacillota</taxon>
        <taxon>Bacilli</taxon>
        <taxon>Lactobacillales</taxon>
        <taxon>Lactobacillaceae</taxon>
        <taxon>Lactobacillus</taxon>
    </lineage>
</organism>
<keyword evidence="1" id="KW-1133">Transmembrane helix</keyword>
<keyword evidence="1" id="KW-0472">Membrane</keyword>
<proteinExistence type="predicted"/>
<dbReference type="AlphaFoldDB" id="A0A256LHT7"/>
<sequence length="143" mass="16656">MKTPMNIGFLGILLLVLSVYLFFEIKSRAKAELILKNSFKNPTKVINNLNRKIEFLTLAISNLENSEKDFPSDSYQDKKKRRQIQRDIKSLGKSLAEVNEVKDDYIKLQDLYKATNGQMSTPEAQTQLLKWIKNKNDLYIRNE</sequence>
<comment type="caution">
    <text evidence="3">The sequence shown here is derived from an EMBL/GenBank/DDBJ whole genome shotgun (WGS) entry which is preliminary data.</text>
</comment>
<dbReference type="RefSeq" id="WP_094495858.1">
    <property type="nucleotide sequence ID" value="NZ_NGNV01000003.1"/>
</dbReference>
<reference evidence="2 5" key="2">
    <citation type="submission" date="2017-05" db="EMBL/GenBank/DDBJ databases">
        <authorList>
            <person name="Lin X.B."/>
            <person name="Stothard P."/>
            <person name="Tasseva G."/>
            <person name="Walter J."/>
        </authorList>
    </citation>
    <scope>NUCLEOTIDE SEQUENCE [LARGE SCALE GENOMIC DNA]</scope>
    <source>
        <strain evidence="2 5">609u</strain>
    </source>
</reference>
<dbReference type="Proteomes" id="UP000216316">
    <property type="component" value="Unassembled WGS sequence"/>
</dbReference>
<dbReference type="EMBL" id="NGNV01000003">
    <property type="protein sequence ID" value="OYR88954.1"/>
    <property type="molecule type" value="Genomic_DNA"/>
</dbReference>
<name>A0A256LHT7_9LACO</name>
<evidence type="ECO:0000313" key="3">
    <source>
        <dbReference type="EMBL" id="OYR93008.1"/>
    </source>
</evidence>
<keyword evidence="5" id="KW-1185">Reference proteome</keyword>
<dbReference type="Proteomes" id="UP000215828">
    <property type="component" value="Unassembled WGS sequence"/>
</dbReference>
<dbReference type="EMBL" id="NGNX01000005">
    <property type="protein sequence ID" value="OYR93008.1"/>
    <property type="molecule type" value="Genomic_DNA"/>
</dbReference>
<evidence type="ECO:0000313" key="2">
    <source>
        <dbReference type="EMBL" id="OYR88954.1"/>
    </source>
</evidence>
<evidence type="ECO:0000256" key="1">
    <source>
        <dbReference type="SAM" id="Phobius"/>
    </source>
</evidence>
<evidence type="ECO:0000313" key="5">
    <source>
        <dbReference type="Proteomes" id="UP000216316"/>
    </source>
</evidence>
<protein>
    <submittedName>
        <fullName evidence="3">Uncharacterized protein</fullName>
    </submittedName>
</protein>
<feature type="transmembrane region" description="Helical" evidence="1">
    <location>
        <begin position="6"/>
        <end position="23"/>
    </location>
</feature>
<reference evidence="3 4" key="1">
    <citation type="submission" date="2017-04" db="EMBL/GenBank/DDBJ databases">
        <authorList>
            <person name="Afonso C.L."/>
            <person name="Miller P.J."/>
            <person name="Scott M.A."/>
            <person name="Spackman E."/>
            <person name="Goraichik I."/>
            <person name="Dimitrov K.M."/>
            <person name="Suarez D.L."/>
            <person name="Swayne D.E."/>
        </authorList>
    </citation>
    <scope>NUCLEOTIDE SEQUENCE [LARGE SCALE GENOMIC DNA]</scope>
    <source>
        <strain evidence="3 4">609q</strain>
    </source>
</reference>
<keyword evidence="1" id="KW-0812">Transmembrane</keyword>
<reference evidence="4 5" key="3">
    <citation type="submission" date="2017-09" db="EMBL/GenBank/DDBJ databases">
        <title>Tripartite evolution among Lactobacillus johnsonii, Lactobacillus taiwanensis, Lactobacillus reuteri and their rodent host.</title>
        <authorList>
            <person name="Wang T."/>
            <person name="Knowles S."/>
            <person name="Cheng C."/>
        </authorList>
    </citation>
    <scope>NUCLEOTIDE SEQUENCE [LARGE SCALE GENOMIC DNA]</scope>
    <source>
        <strain evidence="3 4">609q</strain>
        <strain evidence="2 5">609u</strain>
    </source>
</reference>
<accession>A0A256LHT7</accession>
<evidence type="ECO:0000313" key="4">
    <source>
        <dbReference type="Proteomes" id="UP000215828"/>
    </source>
</evidence>